<dbReference type="Pfam" id="PF13796">
    <property type="entry name" value="Sensor"/>
    <property type="match status" value="1"/>
</dbReference>
<keyword evidence="1" id="KW-0812">Transmembrane</keyword>
<evidence type="ECO:0000313" key="4">
    <source>
        <dbReference type="Proteomes" id="UP000741013"/>
    </source>
</evidence>
<dbReference type="EMBL" id="JAGGMS010000001">
    <property type="protein sequence ID" value="MBP2187065.1"/>
    <property type="molecule type" value="Genomic_DNA"/>
</dbReference>
<feature type="transmembrane region" description="Helical" evidence="1">
    <location>
        <begin position="21"/>
        <end position="43"/>
    </location>
</feature>
<feature type="transmembrane region" description="Helical" evidence="1">
    <location>
        <begin position="114"/>
        <end position="147"/>
    </location>
</feature>
<organism evidence="3 4">
    <name type="scientific">Amycolatopsis magusensis</name>
    <dbReference type="NCBI Taxonomy" id="882444"/>
    <lineage>
        <taxon>Bacteria</taxon>
        <taxon>Bacillati</taxon>
        <taxon>Actinomycetota</taxon>
        <taxon>Actinomycetes</taxon>
        <taxon>Pseudonocardiales</taxon>
        <taxon>Pseudonocardiaceae</taxon>
        <taxon>Amycolatopsis</taxon>
    </lineage>
</organism>
<sequence>MTTAQVEQDGSRSRPRFAGSLGFLLMNLPLGILGFVFLFTLFVSGVSTAIVWVGLPIAGLAVLVARGAARVERARVYAMLDSYIPVPYRALPEGGQKARWKARLKDGATWRDTAYFFLLFPIGIIQFTLVVTFWAVSLAFAGLPIYFRYLPTGAYHFPSYDAGLRWITVDSTVEALPWAALGVLFMAVSVALTRGLAAGHARFARVLLGPASRWEEEGDRVPFPGTPAMSTVAG</sequence>
<keyword evidence="4" id="KW-1185">Reference proteome</keyword>
<gene>
    <name evidence="3" type="ORF">JOM49_008591</name>
</gene>
<protein>
    <recommendedName>
        <fullName evidence="2">Putative sensor domain-containing protein</fullName>
    </recommendedName>
</protein>
<dbReference type="Proteomes" id="UP000741013">
    <property type="component" value="Unassembled WGS sequence"/>
</dbReference>
<comment type="caution">
    <text evidence="3">The sequence shown here is derived from an EMBL/GenBank/DDBJ whole genome shotgun (WGS) entry which is preliminary data.</text>
</comment>
<feature type="domain" description="Putative sensor" evidence="2">
    <location>
        <begin position="23"/>
        <end position="208"/>
    </location>
</feature>
<keyword evidence="1" id="KW-0472">Membrane</keyword>
<name>A0ABS4Q5W2_9PSEU</name>
<dbReference type="RefSeq" id="WP_209670551.1">
    <property type="nucleotide sequence ID" value="NZ_JAGGMS010000001.1"/>
</dbReference>
<reference evidence="3 4" key="1">
    <citation type="submission" date="2021-03" db="EMBL/GenBank/DDBJ databases">
        <title>Sequencing the genomes of 1000 actinobacteria strains.</title>
        <authorList>
            <person name="Klenk H.-P."/>
        </authorList>
    </citation>
    <scope>NUCLEOTIDE SEQUENCE [LARGE SCALE GENOMIC DNA]</scope>
    <source>
        <strain evidence="3 4">DSM 45510</strain>
    </source>
</reference>
<feature type="transmembrane region" description="Helical" evidence="1">
    <location>
        <begin position="49"/>
        <end position="69"/>
    </location>
</feature>
<evidence type="ECO:0000313" key="3">
    <source>
        <dbReference type="EMBL" id="MBP2187065.1"/>
    </source>
</evidence>
<evidence type="ECO:0000259" key="2">
    <source>
        <dbReference type="Pfam" id="PF13796"/>
    </source>
</evidence>
<proteinExistence type="predicted"/>
<accession>A0ABS4Q5W2</accession>
<keyword evidence="1" id="KW-1133">Transmembrane helix</keyword>
<evidence type="ECO:0000256" key="1">
    <source>
        <dbReference type="SAM" id="Phobius"/>
    </source>
</evidence>
<feature type="transmembrane region" description="Helical" evidence="1">
    <location>
        <begin position="175"/>
        <end position="197"/>
    </location>
</feature>
<dbReference type="InterPro" id="IPR025828">
    <property type="entry name" value="Put_sensor_dom"/>
</dbReference>